<dbReference type="Gene3D" id="1.25.40.840">
    <property type="entry name" value="CCR4-NOT transcription complex subunit 1 TTP binding domain"/>
    <property type="match status" value="1"/>
</dbReference>
<dbReference type="CDD" id="cd20710">
    <property type="entry name" value="NOT1_connector"/>
    <property type="match status" value="1"/>
</dbReference>
<dbReference type="Pfam" id="PF16415">
    <property type="entry name" value="CNOT1_CAF1_bind"/>
    <property type="match status" value="1"/>
</dbReference>
<dbReference type="InterPro" id="IPR007196">
    <property type="entry name" value="CCR4-Not_Not1_C"/>
</dbReference>
<keyword evidence="8" id="KW-0804">Transcription</keyword>
<gene>
    <name evidence="22" type="ORF">HJG63_003082</name>
</gene>
<evidence type="ECO:0000256" key="2">
    <source>
        <dbReference type="ARBA" id="ARBA00004496"/>
    </source>
</evidence>
<dbReference type="InterPro" id="IPR055104">
    <property type="entry name" value="CNOT1_1st"/>
</dbReference>
<dbReference type="GO" id="GO:0005634">
    <property type="term" value="C:nucleus"/>
    <property type="evidence" value="ECO:0007669"/>
    <property type="project" value="UniProtKB-SubCell"/>
</dbReference>
<dbReference type="FunFam" id="1.25.40.180:FF:000005">
    <property type="entry name" value="Ccr4-not transcription complex subunit 1 isoform"/>
    <property type="match status" value="1"/>
</dbReference>
<keyword evidence="4" id="KW-0678">Repressor</keyword>
<keyword evidence="3" id="KW-0963">Cytoplasm</keyword>
<dbReference type="GO" id="GO:0030015">
    <property type="term" value="C:CCR4-NOT core complex"/>
    <property type="evidence" value="ECO:0007669"/>
    <property type="project" value="InterPro"/>
</dbReference>
<evidence type="ECO:0000256" key="13">
    <source>
        <dbReference type="ARBA" id="ARBA00093540"/>
    </source>
</evidence>
<protein>
    <recommendedName>
        <fullName evidence="12">CCR4-NOT transcription complex subunit 1</fullName>
    </recommendedName>
    <alternativeName>
        <fullName evidence="11">CCR4-associated factor 1</fullName>
    </alternativeName>
</protein>
<feature type="compositionally biased region" description="Low complexity" evidence="14">
    <location>
        <begin position="1325"/>
        <end position="1346"/>
    </location>
</feature>
<evidence type="ECO:0000256" key="3">
    <source>
        <dbReference type="ARBA" id="ARBA00022490"/>
    </source>
</evidence>
<dbReference type="Proteomes" id="UP000593571">
    <property type="component" value="Unassembled WGS sequence"/>
</dbReference>
<dbReference type="Pfam" id="PF16418">
    <property type="entry name" value="CNOT1_HEAT"/>
    <property type="match status" value="1"/>
</dbReference>
<feature type="domain" description="CCR4-NOT transcription complex subunit 1 HEAT repeat" evidence="19">
    <location>
        <begin position="500"/>
        <end position="656"/>
    </location>
</feature>
<dbReference type="Pfam" id="PF16417">
    <property type="entry name" value="CNOT1_TTP_bind"/>
    <property type="match status" value="1"/>
</dbReference>
<keyword evidence="6" id="KW-0805">Transcription regulation</keyword>
<evidence type="ECO:0000259" key="15">
    <source>
        <dbReference type="Pfam" id="PF04054"/>
    </source>
</evidence>
<dbReference type="GO" id="GO:0031047">
    <property type="term" value="P:regulatory ncRNA-mediated gene silencing"/>
    <property type="evidence" value="ECO:0007669"/>
    <property type="project" value="UniProtKB-KW"/>
</dbReference>
<feature type="domain" description="CCR4-Not complex component Not1 C-terminal" evidence="15">
    <location>
        <begin position="1993"/>
        <end position="2352"/>
    </location>
</feature>
<evidence type="ECO:0000256" key="1">
    <source>
        <dbReference type="ARBA" id="ARBA00004123"/>
    </source>
</evidence>
<dbReference type="PANTHER" id="PTHR13162:SF8">
    <property type="entry name" value="CCR4-NOT TRANSCRIPTION COMPLEX SUBUNIT 1"/>
    <property type="match status" value="1"/>
</dbReference>
<feature type="domain" description="CCR4-NOT transcription complex subunit 1" evidence="16">
    <location>
        <begin position="1382"/>
        <end position="1529"/>
    </location>
</feature>
<evidence type="ECO:0000256" key="12">
    <source>
        <dbReference type="ARBA" id="ARBA00071432"/>
    </source>
</evidence>
<feature type="region of interest" description="Disordered" evidence="14">
    <location>
        <begin position="682"/>
        <end position="704"/>
    </location>
</feature>
<evidence type="ECO:0000256" key="9">
    <source>
        <dbReference type="ARBA" id="ARBA00023242"/>
    </source>
</evidence>
<evidence type="ECO:0000256" key="11">
    <source>
        <dbReference type="ARBA" id="ARBA00032531"/>
    </source>
</evidence>
<evidence type="ECO:0000256" key="10">
    <source>
        <dbReference type="ARBA" id="ARBA00025717"/>
    </source>
</evidence>
<evidence type="ECO:0000256" key="14">
    <source>
        <dbReference type="SAM" id="MobiDB-lite"/>
    </source>
</evidence>
<dbReference type="Pfam" id="PF12842">
    <property type="entry name" value="DUF3819"/>
    <property type="match status" value="1"/>
</dbReference>
<evidence type="ECO:0000313" key="23">
    <source>
        <dbReference type="Proteomes" id="UP000593571"/>
    </source>
</evidence>
<dbReference type="InterPro" id="IPR055454">
    <property type="entry name" value="CNOT1-like_NOT1_connector"/>
</dbReference>
<dbReference type="InterPro" id="IPR040398">
    <property type="entry name" value="Not1"/>
</dbReference>
<dbReference type="Gene3D" id="1.25.40.800">
    <property type="match status" value="1"/>
</dbReference>
<dbReference type="GO" id="GO:0017148">
    <property type="term" value="P:negative regulation of translation"/>
    <property type="evidence" value="ECO:0007669"/>
    <property type="project" value="InterPro"/>
</dbReference>
<keyword evidence="5" id="KW-0810">Translation regulation</keyword>
<dbReference type="GO" id="GO:2000036">
    <property type="term" value="P:regulation of stem cell population maintenance"/>
    <property type="evidence" value="ECO:0007669"/>
    <property type="project" value="UniProtKB-ARBA"/>
</dbReference>
<accession>A0A7J8CF14</accession>
<dbReference type="Pfam" id="PF04054">
    <property type="entry name" value="Not1"/>
    <property type="match status" value="1"/>
</dbReference>
<evidence type="ECO:0000259" key="19">
    <source>
        <dbReference type="Pfam" id="PF16418"/>
    </source>
</evidence>
<comment type="subunit">
    <text evidence="13">Component of the CCR4-NOT complex; distinct complexes seem to exist that differ in the participation of probably mutually exclusive catalytic subunits. In the complex, interacts directly with CNOT6, CNOT6L, CNOT7 or CNOT8. Interacts in a ligand-dependent fashion with ESR1 and RXRA. Interacts with NANOS2, TOB1 and ZFP36. Interacts with TNRC6A, TNRC6B or TNRC6C; the interactions are direct. Interacts with YTHDF2; the interaction is direct and promotes recruitment of the CCR4-NOT complex to N6-methyladenosine (m6A)-containing mRNAs, leading to their deadenylation and subsequent degradation. Interacts with EIF4ENIF1/4E-T. Interacts in an RNA-independent manner with BICC1 (via KH domains). Interacts with TEX13A; the interaction may inhibit CNOT1 binding to mRNA and subsequently CNOT1-mediated mRNA degradation.</text>
</comment>
<proteinExistence type="inferred from homology"/>
<evidence type="ECO:0000259" key="17">
    <source>
        <dbReference type="Pfam" id="PF16415"/>
    </source>
</evidence>
<dbReference type="Gene3D" id="1.25.40.790">
    <property type="match status" value="1"/>
</dbReference>
<evidence type="ECO:0000256" key="8">
    <source>
        <dbReference type="ARBA" id="ARBA00023163"/>
    </source>
</evidence>
<feature type="domain" description="CCR4-NOT transcription complex subunit 1 TTP binding" evidence="18">
    <location>
        <begin position="817"/>
        <end position="997"/>
    </location>
</feature>
<dbReference type="InterPro" id="IPR032193">
    <property type="entry name" value="CNOT1_TTP_bind"/>
</dbReference>
<name>A0A7J8CF14_ROUAE</name>
<dbReference type="Gene3D" id="1.25.40.180">
    <property type="match status" value="1"/>
</dbReference>
<evidence type="ECO:0000259" key="18">
    <source>
        <dbReference type="Pfam" id="PF16417"/>
    </source>
</evidence>
<dbReference type="InterPro" id="IPR038535">
    <property type="entry name" value="CNOT1_TTP_bind_sf"/>
</dbReference>
<dbReference type="GO" id="GO:0000932">
    <property type="term" value="C:P-body"/>
    <property type="evidence" value="ECO:0007669"/>
    <property type="project" value="TreeGrafter"/>
</dbReference>
<dbReference type="InterPro" id="IPR032194">
    <property type="entry name" value="CNOT1_HEAT"/>
</dbReference>
<comment type="similarity">
    <text evidence="10">Belongs to the CNOT1 family.</text>
</comment>
<dbReference type="GO" id="GO:0060090">
    <property type="term" value="F:molecular adaptor activity"/>
    <property type="evidence" value="ECO:0007669"/>
    <property type="project" value="TreeGrafter"/>
</dbReference>
<dbReference type="FunFam" id="1.25.40.840:FF:000001">
    <property type="entry name" value="Ccr4-not transcription complex subunit 1 isoform"/>
    <property type="match status" value="1"/>
</dbReference>
<comment type="subcellular location">
    <subcellularLocation>
        <location evidence="2">Cytoplasm</location>
    </subcellularLocation>
    <subcellularLocation>
        <location evidence="1">Nucleus</location>
    </subcellularLocation>
</comment>
<dbReference type="PANTHER" id="PTHR13162">
    <property type="entry name" value="CCR4-NOT TRANSCRIPTION COMPLEX"/>
    <property type="match status" value="1"/>
</dbReference>
<dbReference type="Pfam" id="PF22940">
    <property type="entry name" value="CNOT1_1st"/>
    <property type="match status" value="1"/>
</dbReference>
<evidence type="ECO:0000259" key="21">
    <source>
        <dbReference type="Pfam" id="PF23590"/>
    </source>
</evidence>
<comment type="caution">
    <text evidence="22">The sequence shown here is derived from an EMBL/GenBank/DDBJ whole genome shotgun (WGS) entry which is preliminary data.</text>
</comment>
<evidence type="ECO:0000256" key="7">
    <source>
        <dbReference type="ARBA" id="ARBA00023158"/>
    </source>
</evidence>
<evidence type="ECO:0000256" key="6">
    <source>
        <dbReference type="ARBA" id="ARBA00023015"/>
    </source>
</evidence>
<reference evidence="22 23" key="1">
    <citation type="journal article" date="2020" name="Nature">
        <title>Six reference-quality genomes reveal evolution of bat adaptations.</title>
        <authorList>
            <person name="Jebb D."/>
            <person name="Huang Z."/>
            <person name="Pippel M."/>
            <person name="Hughes G.M."/>
            <person name="Lavrichenko K."/>
            <person name="Devanna P."/>
            <person name="Winkler S."/>
            <person name="Jermiin L.S."/>
            <person name="Skirmuntt E.C."/>
            <person name="Katzourakis A."/>
            <person name="Burkitt-Gray L."/>
            <person name="Ray D.A."/>
            <person name="Sullivan K.A.M."/>
            <person name="Roscito J.G."/>
            <person name="Kirilenko B.M."/>
            <person name="Davalos L.M."/>
            <person name="Corthals A.P."/>
            <person name="Power M.L."/>
            <person name="Jones G."/>
            <person name="Ransome R.D."/>
            <person name="Dechmann D.K.N."/>
            <person name="Locatelli A.G."/>
            <person name="Puechmaille S.J."/>
            <person name="Fedrigo O."/>
            <person name="Jarvis E.D."/>
            <person name="Hiller M."/>
            <person name="Vernes S.C."/>
            <person name="Myers E.W."/>
            <person name="Teeling E.C."/>
        </authorList>
    </citation>
    <scope>NUCLEOTIDE SEQUENCE [LARGE SCALE GENOMIC DNA]</scope>
    <source>
        <strain evidence="22">MRouAeg1</strain>
        <tissue evidence="22">Muscle</tissue>
    </source>
</reference>
<keyword evidence="9" id="KW-0539">Nucleus</keyword>
<sequence length="2371" mass="266374">MNLDSLSLALSQISYLVDNLTKKNYRASQQEIQHIVNRHGPEADRHLLRCLFSHVDFSGDGKSSGKDFHQTQFLIQECASLITKPNFISTLSYAIDNPLHYQKSLKPAPHLFAQLSKVLKLSKVQEVIFGLALLNSSSSDLRGFAAQFIKQKLPDLLRSYIDADVSGNQEGGFQDIAIEVLHLLLSHLLFGQKGAFGVGQEQIDAFLKTLRRDFPQERCPVVLAPLLYPEKRDILMDRILPDSGGVAKTMMESSLADFMQEVGYGFCASIEECRNIIMQFGVREVTAAQVARVLGMMARTHSGLTDGIPLQSISAPGSGIWSDGKDKSDGAQAHTWNVEVLIDVLKELNPSLNFKEVTYELDHPGFQIRDSKGLHNVVYGIQRGLGMEVFPVDLIYRPWKHAEGQLSFIQHSLINPEIFCFADYPCHTVATDILKAPPEDDNREIATWKSLDLIESLLRLAEVGQYEQVKQLFSFPIKHCPDMLVLALLQINTSWHTLRHELISTLMPIFLGNHPNSAIILHYAWHGQGQSPSIRQLIMHAMAEWYMRGEQYDQAKLSRILDVAQDLKALSMLLNGTPFAFVIDLAALASRREYLKLDKWLTDKIREHGEPFIQACMTFLKRRCPSILGGLAPEKDQPKSAQLPPETLATMLACLQACAGSVSQELSETILTMVANCSNVMNKARQPPPGVMPKGRPPSASSLDAISPVQIDPLAGMASLSIGGSAAPHTQSMQGFPPNLSSAFSTPQSPAKAFPPLSTPNQTTAFSGIGGLSSQLPVGGLGTGSLTGIGTGALGLPAVNNDPFVQRKLGTSGLNQPTFQQTDLSQVWPEANQHFSKEIDDEANSYFQRIYNHPPHPTMSVDEVLEMLQRFKDSTIKREREVFNCMLRNLFEEYRFFPQYPDKELHITACLFGGIIEKGLVTYMALGLALRYVLEALRKPFGSKMYYFGIAALDRFKNRLKDYPQYCQHLASISHFMQFPHHLQEYIEYGQQSRDPPVKMQGSITTPGSIALAQAQAQAQVPAKAPLAGQVSTMVTTSTTTTVAKTVTVTRPTGVSFKKDVPPSINTTNIDTLLVATDQTERIVEPPENIQEKIAFIFNNLSQSNMTQKVEELKETVKEEFMPWVSQYLVMKRVSIEPNFHSLYSNFLDTLKNPEFNKMVLNETYRNIKVLLTSDKAAANFSDRSLLKNLGHWLGMITLAKNKPILHTDLDVKSLLLEAYVKGQQELLYVVPFVAKVLESSIRSVVFRPPNPWTMAIMNVLAELHQEHDLKLNLKFEIEVLCKNLALDINELKPGNLLKDKDRLKNLDEQLSAPKKDVKQPEELPPITTTTTSTTPATSTTCTATVPPQPQYSYHDINVYSLAGLAPHITLNPTIPLFQAHPQLKQCVRQAIERAVQELVHPVVDRSIKIAMTTCEQIVRKDFALDSEESRMRIAAHHMMRNLTAGMAMITCREPLLMSISTNLKNSFASALRTASPQQREMMDQAAAQLAQDNCELACCFIQKTAVEKAGPEMDKRLATEFELRKHARQEGRRYCDPVVLTYQAERMPEQIRLKVGGVDPKQLAVYEEFARNVPGFLPTNDLSQPTGFLAQPMKQAWATDDVAQIYDKCITELEQHLHAIPPTLAMNPQAQALRSLLEVVVLSRNSRDAIAALGLLQKAVEGLLDATSGADADLLLRYRECHLLVLKALQDGRAYGSPWCNKQITRCLIECRDEYKYNVEAVELLIRNHLVNMQQYDLHLAQSMENGLNYMAVAFAMQLVKILLVDERSVAHITEADLFHTIETLMRINAHSRGNAPEGLPQLMEVVRSNYEAMIDRAHGGPNFMMHSGISQASEYDDPPGLREKAEYLLREWVNLYHSAAAGRDSTKAFSAFVGQMHQQGILKTDDLITRFFRLCTEMCVEISYRAQAEQQHNPAANPTMIRAKCYHNLDAFVRLIALLVKHSGEATNTVTKINLLNKVLGIVVGVLLQDHDVRQSEFQQLPYHRIFIMLLLELNAPEHVLETINFQTLTAFCNTFHILRPTKAPGFVYAWLELISHRIFIARMLAHTPQQKGWPMYAQLLIDLFKYLAPFLRNVELTKPMQILYKGTLRVLLVLLHDFPEFLCDYHYGFCDVIPPNCIQLRNLILSAFPRNMRLPDPFTPNLKVDMLSEINIAPRILTNFTGVMPPQFKKDLDSYLKTRSPVTFLSDLRSNLQVSNEPGNRYNLQLINALVLYVGTQAIAHIHNKGSTPSMSTITHSAHMDIFQNLAVDLDTEGRYLFLNAIANQLRYPNSHTHYFSCTMLYLFAEANTEAIQEQITRVLLERLIVNRPHPWGLLITFIELIKNPAFKFWNHEFVHCAPEIEKLFQSVAQCCMGQKQAQQVMEGTGAS</sequence>
<dbReference type="FunFam" id="1.25.40.800:FF:000001">
    <property type="entry name" value="CCR4-NOT transcription complex subunit 1"/>
    <property type="match status" value="1"/>
</dbReference>
<keyword evidence="7" id="KW-0943">RNA-mediated gene silencing</keyword>
<dbReference type="FunFam" id="1.25.40.790:FF:000001">
    <property type="entry name" value="Ccr4-not transcription complex subunit 1 isoform"/>
    <property type="match status" value="1"/>
</dbReference>
<feature type="domain" description="CCR4-NOT transcription complex subunit 1 N-terminal" evidence="20">
    <location>
        <begin position="30"/>
        <end position="227"/>
    </location>
</feature>
<dbReference type="EMBL" id="JACASE010000014">
    <property type="protein sequence ID" value="KAF6409454.1"/>
    <property type="molecule type" value="Genomic_DNA"/>
</dbReference>
<dbReference type="Pfam" id="PF23590">
    <property type="entry name" value="NOT1_connector"/>
    <property type="match status" value="1"/>
</dbReference>
<feature type="compositionally biased region" description="Basic and acidic residues" evidence="14">
    <location>
        <begin position="1310"/>
        <end position="1322"/>
    </location>
</feature>
<feature type="region of interest" description="Disordered" evidence="14">
    <location>
        <begin position="1310"/>
        <end position="1347"/>
    </location>
</feature>
<feature type="compositionally biased region" description="Polar residues" evidence="14">
    <location>
        <begin position="728"/>
        <end position="749"/>
    </location>
</feature>
<keyword evidence="23" id="KW-1185">Reference proteome</keyword>
<organism evidence="22 23">
    <name type="scientific">Rousettus aegyptiacus</name>
    <name type="common">Egyptian fruit bat</name>
    <name type="synonym">Pteropus aegyptiacus</name>
    <dbReference type="NCBI Taxonomy" id="9407"/>
    <lineage>
        <taxon>Eukaryota</taxon>
        <taxon>Metazoa</taxon>
        <taxon>Chordata</taxon>
        <taxon>Craniata</taxon>
        <taxon>Vertebrata</taxon>
        <taxon>Euteleostomi</taxon>
        <taxon>Mammalia</taxon>
        <taxon>Eutheria</taxon>
        <taxon>Laurasiatheria</taxon>
        <taxon>Chiroptera</taxon>
        <taxon>Yinpterochiroptera</taxon>
        <taxon>Pteropodoidea</taxon>
        <taxon>Pteropodidae</taxon>
        <taxon>Rousettinae</taxon>
        <taxon>Rousettus</taxon>
    </lineage>
</organism>
<evidence type="ECO:0000313" key="22">
    <source>
        <dbReference type="EMBL" id="KAF6409454.1"/>
    </source>
</evidence>
<dbReference type="GO" id="GO:0000288">
    <property type="term" value="P:nuclear-transcribed mRNA catabolic process, deadenylation-dependent decay"/>
    <property type="evidence" value="ECO:0007669"/>
    <property type="project" value="TreeGrafter"/>
</dbReference>
<feature type="domain" description="CCR4-NOT transcription complex subunit 1 CAF1-binding" evidence="17">
    <location>
        <begin position="1083"/>
        <end position="1306"/>
    </location>
</feature>
<feature type="domain" description="CCR4-NOT transcription complex subunit 1-like NOT1 connector" evidence="21">
    <location>
        <begin position="1605"/>
        <end position="1809"/>
    </location>
</feature>
<dbReference type="InterPro" id="IPR024557">
    <property type="entry name" value="CNOT1_dom_4"/>
</dbReference>
<feature type="region of interest" description="Disordered" evidence="14">
    <location>
        <begin position="725"/>
        <end position="760"/>
    </location>
</feature>
<evidence type="ECO:0000256" key="4">
    <source>
        <dbReference type="ARBA" id="ARBA00022491"/>
    </source>
</evidence>
<evidence type="ECO:0000259" key="16">
    <source>
        <dbReference type="Pfam" id="PF12842"/>
    </source>
</evidence>
<evidence type="ECO:0000259" key="20">
    <source>
        <dbReference type="Pfam" id="PF22940"/>
    </source>
</evidence>
<evidence type="ECO:0000256" key="5">
    <source>
        <dbReference type="ARBA" id="ARBA00022845"/>
    </source>
</evidence>
<dbReference type="InterPro" id="IPR032191">
    <property type="entry name" value="CNOT1_CAF1_bind"/>
</dbReference>